<dbReference type="OrthoDB" id="9807582at2"/>
<gene>
    <name evidence="2" type="ORF">KDAU_35050</name>
</gene>
<organism evidence="2 3">
    <name type="scientific">Dictyobacter aurantiacus</name>
    <dbReference type="NCBI Taxonomy" id="1936993"/>
    <lineage>
        <taxon>Bacteria</taxon>
        <taxon>Bacillati</taxon>
        <taxon>Chloroflexota</taxon>
        <taxon>Ktedonobacteria</taxon>
        <taxon>Ktedonobacterales</taxon>
        <taxon>Dictyobacteraceae</taxon>
        <taxon>Dictyobacter</taxon>
    </lineage>
</organism>
<dbReference type="PROSITE" id="PS51186">
    <property type="entry name" value="GNAT"/>
    <property type="match status" value="1"/>
</dbReference>
<evidence type="ECO:0000313" key="3">
    <source>
        <dbReference type="Proteomes" id="UP000287224"/>
    </source>
</evidence>
<dbReference type="RefSeq" id="WP_126597142.1">
    <property type="nucleotide sequence ID" value="NZ_BIFQ01000001.1"/>
</dbReference>
<feature type="domain" description="N-acetyltransferase" evidence="1">
    <location>
        <begin position="136"/>
        <end position="278"/>
    </location>
</feature>
<dbReference type="EMBL" id="BIFQ01000001">
    <property type="protein sequence ID" value="GCE06176.1"/>
    <property type="molecule type" value="Genomic_DNA"/>
</dbReference>
<proteinExistence type="predicted"/>
<name>A0A401ZH62_9CHLR</name>
<dbReference type="InterPro" id="IPR000182">
    <property type="entry name" value="GNAT_dom"/>
</dbReference>
<evidence type="ECO:0000259" key="1">
    <source>
        <dbReference type="PROSITE" id="PS51186"/>
    </source>
</evidence>
<dbReference type="GO" id="GO:0016747">
    <property type="term" value="F:acyltransferase activity, transferring groups other than amino-acyl groups"/>
    <property type="evidence" value="ECO:0007669"/>
    <property type="project" value="InterPro"/>
</dbReference>
<dbReference type="CDD" id="cd04301">
    <property type="entry name" value="NAT_SF"/>
    <property type="match status" value="1"/>
</dbReference>
<comment type="caution">
    <text evidence="2">The sequence shown here is derived from an EMBL/GenBank/DDBJ whole genome shotgun (WGS) entry which is preliminary data.</text>
</comment>
<dbReference type="Gene3D" id="3.40.630.30">
    <property type="match status" value="1"/>
</dbReference>
<evidence type="ECO:0000313" key="2">
    <source>
        <dbReference type="EMBL" id="GCE06176.1"/>
    </source>
</evidence>
<dbReference type="Proteomes" id="UP000287224">
    <property type="component" value="Unassembled WGS sequence"/>
</dbReference>
<reference evidence="3" key="1">
    <citation type="submission" date="2018-12" db="EMBL/GenBank/DDBJ databases">
        <title>Tengunoibacter tsumagoiensis gen. nov., sp. nov., Dictyobacter kobayashii sp. nov., D. alpinus sp. nov., and D. joshuensis sp. nov. and description of Dictyobacteraceae fam. nov. within the order Ktedonobacterales isolated from Tengu-no-mugimeshi.</title>
        <authorList>
            <person name="Wang C.M."/>
            <person name="Zheng Y."/>
            <person name="Sakai Y."/>
            <person name="Toyoda A."/>
            <person name="Minakuchi Y."/>
            <person name="Abe K."/>
            <person name="Yokota A."/>
            <person name="Yabe S."/>
        </authorList>
    </citation>
    <scope>NUCLEOTIDE SEQUENCE [LARGE SCALE GENOMIC DNA]</scope>
    <source>
        <strain evidence="3">S-27</strain>
    </source>
</reference>
<keyword evidence="3" id="KW-1185">Reference proteome</keyword>
<dbReference type="Pfam" id="PF13527">
    <property type="entry name" value="Acetyltransf_9"/>
    <property type="match status" value="1"/>
</dbReference>
<protein>
    <recommendedName>
        <fullName evidence="1">N-acetyltransferase domain-containing protein</fullName>
    </recommendedName>
</protein>
<sequence>MSKIFSSLAEPGLMAAIERNFAEEMACFGRNLPGAILHQDDELTLFITGPGGPNGVLLTCFKRHDASYIDSRIEETLARFRSHEVVDPGWRVGPTTQPSDLGTYLERHGMVQRTSMSCLILDVSSARRIDVSVNGLEIREVRTLEELQTKCEVERIGFGATEMMARHYYLTYKLSGFGEGKLWHHYLGWQEGRAVAVASVLLKQGIAGIYGVTTRPEVRRQGIATAMMWHVIGAIGQLGYSIATLSPSDMSGELYHRLGFEDYCQLHHYRSLAPEEHK</sequence>
<dbReference type="InterPro" id="IPR016181">
    <property type="entry name" value="Acyl_CoA_acyltransferase"/>
</dbReference>
<dbReference type="SUPFAM" id="SSF55729">
    <property type="entry name" value="Acyl-CoA N-acyltransferases (Nat)"/>
    <property type="match status" value="1"/>
</dbReference>
<dbReference type="AlphaFoldDB" id="A0A401ZH62"/>
<accession>A0A401ZH62</accession>